<organism evidence="2 3">
    <name type="scientific">Candidatus Limivivens intestinipullorum</name>
    <dbReference type="NCBI Taxonomy" id="2840858"/>
    <lineage>
        <taxon>Bacteria</taxon>
        <taxon>Bacillati</taxon>
        <taxon>Bacillota</taxon>
        <taxon>Clostridia</taxon>
        <taxon>Lachnospirales</taxon>
        <taxon>Lachnospiraceae</taxon>
        <taxon>Lachnospiraceae incertae sedis</taxon>
        <taxon>Candidatus Limivivens</taxon>
    </lineage>
</organism>
<dbReference type="AlphaFoldDB" id="A0A9D1ER50"/>
<gene>
    <name evidence="2" type="ORF">IAB44_04150</name>
</gene>
<feature type="transmembrane region" description="Helical" evidence="1">
    <location>
        <begin position="176"/>
        <end position="197"/>
    </location>
</feature>
<name>A0A9D1ER50_9FIRM</name>
<accession>A0A9D1ER50</accession>
<reference evidence="2" key="1">
    <citation type="submission" date="2020-10" db="EMBL/GenBank/DDBJ databases">
        <authorList>
            <person name="Gilroy R."/>
        </authorList>
    </citation>
    <scope>NUCLEOTIDE SEQUENCE</scope>
    <source>
        <strain evidence="2">CHK190-19873</strain>
    </source>
</reference>
<keyword evidence="1" id="KW-0812">Transmembrane</keyword>
<feature type="transmembrane region" description="Helical" evidence="1">
    <location>
        <begin position="333"/>
        <end position="361"/>
    </location>
</feature>
<feature type="transmembrane region" description="Helical" evidence="1">
    <location>
        <begin position="241"/>
        <end position="261"/>
    </location>
</feature>
<sequence>MKVQDVSGIYENVENRKMRMPKDMSWAFFLLVSVLLFLWPGLPVAEGTRTVCRAAQVITTDSLQARILDGSLAGQLVDLAEDPFWNETRLQEGEKVLLRMHTSESGLIEDAQVLDYFWAERSLVPAILGAALLLWLCGGKSRRVLYTAVPGLLCAWRILFPVWMDSAGKAGQQEALGPSLTAALGLSLLLGAAFLLMRSRRTGQFLTALGVYAVSLAAVAAASVILGRILQPGSENLESLFLGAVLVCASGAMAEMILSTFDAIRRSVRWQPGLGMKERASMGILSGRNHMGAVCLMFVISAAALVLVMWMIYSMSGDFLDQMPQGKYLAEEAVNALLLTPMLLLTIPIAAVGGACASIAAEQKKQ</sequence>
<evidence type="ECO:0008006" key="4">
    <source>
        <dbReference type="Google" id="ProtNLM"/>
    </source>
</evidence>
<evidence type="ECO:0000313" key="3">
    <source>
        <dbReference type="Proteomes" id="UP000823935"/>
    </source>
</evidence>
<feature type="transmembrane region" description="Helical" evidence="1">
    <location>
        <begin position="144"/>
        <end position="164"/>
    </location>
</feature>
<evidence type="ECO:0000313" key="2">
    <source>
        <dbReference type="EMBL" id="HIS30730.1"/>
    </source>
</evidence>
<keyword evidence="1" id="KW-1133">Transmembrane helix</keyword>
<proteinExistence type="predicted"/>
<comment type="caution">
    <text evidence="2">The sequence shown here is derived from an EMBL/GenBank/DDBJ whole genome shotgun (WGS) entry which is preliminary data.</text>
</comment>
<evidence type="ECO:0000256" key="1">
    <source>
        <dbReference type="SAM" id="Phobius"/>
    </source>
</evidence>
<protein>
    <recommendedName>
        <fullName evidence="4">YibE/F family protein</fullName>
    </recommendedName>
</protein>
<dbReference type="Proteomes" id="UP000823935">
    <property type="component" value="Unassembled WGS sequence"/>
</dbReference>
<dbReference type="EMBL" id="DVIQ01000023">
    <property type="protein sequence ID" value="HIS30730.1"/>
    <property type="molecule type" value="Genomic_DNA"/>
</dbReference>
<reference evidence="2" key="2">
    <citation type="journal article" date="2021" name="PeerJ">
        <title>Extensive microbial diversity within the chicken gut microbiome revealed by metagenomics and culture.</title>
        <authorList>
            <person name="Gilroy R."/>
            <person name="Ravi A."/>
            <person name="Getino M."/>
            <person name="Pursley I."/>
            <person name="Horton D.L."/>
            <person name="Alikhan N.F."/>
            <person name="Baker D."/>
            <person name="Gharbi K."/>
            <person name="Hall N."/>
            <person name="Watson M."/>
            <person name="Adriaenssens E.M."/>
            <person name="Foster-Nyarko E."/>
            <person name="Jarju S."/>
            <person name="Secka A."/>
            <person name="Antonio M."/>
            <person name="Oren A."/>
            <person name="Chaudhuri R.R."/>
            <person name="La Ragione R."/>
            <person name="Hildebrand F."/>
            <person name="Pallen M.J."/>
        </authorList>
    </citation>
    <scope>NUCLEOTIDE SEQUENCE</scope>
    <source>
        <strain evidence="2">CHK190-19873</strain>
    </source>
</reference>
<feature type="transmembrane region" description="Helical" evidence="1">
    <location>
        <begin position="24"/>
        <end position="42"/>
    </location>
</feature>
<feature type="transmembrane region" description="Helical" evidence="1">
    <location>
        <begin position="116"/>
        <end position="137"/>
    </location>
</feature>
<feature type="transmembrane region" description="Helical" evidence="1">
    <location>
        <begin position="291"/>
        <end position="313"/>
    </location>
</feature>
<feature type="transmembrane region" description="Helical" evidence="1">
    <location>
        <begin position="209"/>
        <end position="229"/>
    </location>
</feature>
<keyword evidence="1" id="KW-0472">Membrane</keyword>